<evidence type="ECO:0000313" key="2">
    <source>
        <dbReference type="EMBL" id="GEN22060.1"/>
    </source>
</evidence>
<organism evidence="3 4">
    <name type="scientific">Halomonas cupida</name>
    <dbReference type="NCBI Taxonomy" id="44933"/>
    <lineage>
        <taxon>Bacteria</taxon>
        <taxon>Pseudomonadati</taxon>
        <taxon>Pseudomonadota</taxon>
        <taxon>Gammaproteobacteria</taxon>
        <taxon>Oceanospirillales</taxon>
        <taxon>Halomonadaceae</taxon>
        <taxon>Halomonas</taxon>
    </lineage>
</organism>
<dbReference type="Pfam" id="PF16261">
    <property type="entry name" value="DUF4915"/>
    <property type="match status" value="1"/>
</dbReference>
<reference evidence="2 5" key="2">
    <citation type="submission" date="2019-07" db="EMBL/GenBank/DDBJ databases">
        <title>Whole genome shotgun sequence of Halomonas cupida NBRC 102219.</title>
        <authorList>
            <person name="Hosoyama A."/>
            <person name="Uohara A."/>
            <person name="Ohji S."/>
            <person name="Ichikawa N."/>
        </authorList>
    </citation>
    <scope>NUCLEOTIDE SEQUENCE [LARGE SCALE GENOMIC DNA]</scope>
    <source>
        <strain evidence="2 5">NBRC 102219</strain>
    </source>
</reference>
<dbReference type="AlphaFoldDB" id="A0A1M7BC57"/>
<sequence length="365" mass="39835">MQELSNPVRNDSDKANDTTTFSISPGFGRRLYQGRFSFAFTSYQSGGLYLVGLGLGAKSELNIHQAAVSRPMGIAVDDAGGFVLSGRADIQRFSNGLNPDQRVNDHFDACYAPRMVHMTGALDAHDVGIMADGTPVFVNTRYNCLAVPDPQHSFVPIWRPPFISAMVAEDRCHLNGLAMQDGAPAFVTAVSRSDTIDGWRDRRGSGGIIIDVTSNEVIASGLSMPHSPRWYRDQLWVLNSGKGELGTVSLEGKTQDRFTPVAFCPGFVRGLAFVDNFALVGLSRPRYERFEGLELDRRLAEKDSEAWCGVQVIDLDSGLCVDWLRVDGAVGEIYDVAILPGVRTPMAIGAEAPEINQYITIGQQQ</sequence>
<name>A0A1M7BC57_9GAMM</name>
<evidence type="ECO:0000313" key="4">
    <source>
        <dbReference type="Proteomes" id="UP000184123"/>
    </source>
</evidence>
<dbReference type="EMBL" id="FRCA01000001">
    <property type="protein sequence ID" value="SHL52615.1"/>
    <property type="molecule type" value="Genomic_DNA"/>
</dbReference>
<dbReference type="Proteomes" id="UP000184123">
    <property type="component" value="Unassembled WGS sequence"/>
</dbReference>
<dbReference type="EMBL" id="BJXU01000001">
    <property type="protein sequence ID" value="GEN22060.1"/>
    <property type="molecule type" value="Genomic_DNA"/>
</dbReference>
<feature type="domain" description="Conserved hypothetical protein CHP03032" evidence="1">
    <location>
        <begin position="27"/>
        <end position="348"/>
    </location>
</feature>
<dbReference type="InterPro" id="IPR017481">
    <property type="entry name" value="CHP03032"/>
</dbReference>
<evidence type="ECO:0000259" key="1">
    <source>
        <dbReference type="Pfam" id="PF16261"/>
    </source>
</evidence>
<proteinExistence type="predicted"/>
<evidence type="ECO:0000313" key="3">
    <source>
        <dbReference type="EMBL" id="SHL52615.1"/>
    </source>
</evidence>
<dbReference type="Proteomes" id="UP000321726">
    <property type="component" value="Unassembled WGS sequence"/>
</dbReference>
<keyword evidence="5" id="KW-1185">Reference proteome</keyword>
<evidence type="ECO:0000313" key="5">
    <source>
        <dbReference type="Proteomes" id="UP000321726"/>
    </source>
</evidence>
<dbReference type="RefSeq" id="WP_200802126.1">
    <property type="nucleotide sequence ID" value="NZ_BJXU01000001.1"/>
</dbReference>
<accession>A0A1M7BC57</accession>
<protein>
    <submittedName>
        <fullName evidence="3">TIGR03032 family protein</fullName>
    </submittedName>
</protein>
<dbReference type="STRING" id="44933.SAMN05660971_00839"/>
<dbReference type="SUPFAM" id="SSF63825">
    <property type="entry name" value="YWTD domain"/>
    <property type="match status" value="1"/>
</dbReference>
<gene>
    <name evidence="2" type="ORF">HCU01_00090</name>
    <name evidence="3" type="ORF">SAMN05660971_00839</name>
</gene>
<reference evidence="3 4" key="1">
    <citation type="submission" date="2016-11" db="EMBL/GenBank/DDBJ databases">
        <authorList>
            <person name="Jaros S."/>
            <person name="Januszkiewicz K."/>
            <person name="Wedrychowicz H."/>
        </authorList>
    </citation>
    <scope>NUCLEOTIDE SEQUENCE [LARGE SCALE GENOMIC DNA]</scope>
    <source>
        <strain evidence="3 4">DSM 4740</strain>
    </source>
</reference>
<dbReference type="NCBIfam" id="TIGR03032">
    <property type="entry name" value="TIGR03032 family protein"/>
    <property type="match status" value="1"/>
</dbReference>